<dbReference type="InterPro" id="IPR007695">
    <property type="entry name" value="DNA_mismatch_repair_MutS-lik_N"/>
</dbReference>
<dbReference type="SMART" id="SM01389">
    <property type="entry name" value="Spt4"/>
    <property type="match status" value="1"/>
</dbReference>
<dbReference type="Gene3D" id="3.40.1170.10">
    <property type="entry name" value="DNA repair protein MutS, domain I"/>
    <property type="match status" value="1"/>
</dbReference>
<dbReference type="Proteomes" id="UP001396334">
    <property type="component" value="Unassembled WGS sequence"/>
</dbReference>
<reference evidence="3 4" key="1">
    <citation type="journal article" date="2024" name="G3 (Bethesda)">
        <title>Genome assembly of Hibiscus sabdariffa L. provides insights into metabolisms of medicinal natural products.</title>
        <authorList>
            <person name="Kim T."/>
        </authorList>
    </citation>
    <scope>NUCLEOTIDE SEQUENCE [LARGE SCALE GENOMIC DNA]</scope>
    <source>
        <strain evidence="3">TK-2024</strain>
        <tissue evidence="3">Old leaves</tissue>
    </source>
</reference>
<gene>
    <name evidence="3" type="ORF">V6N11_023182</name>
</gene>
<comment type="caution">
    <text evidence="3">The sequence shown here is derived from an EMBL/GenBank/DDBJ whole genome shotgun (WGS) entry which is preliminary data.</text>
</comment>
<keyword evidence="1" id="KW-0804">Transcription</keyword>
<dbReference type="EMBL" id="JBBPBN010000005">
    <property type="protein sequence ID" value="KAK9038303.1"/>
    <property type="molecule type" value="Genomic_DNA"/>
</dbReference>
<keyword evidence="4" id="KW-1185">Reference proteome</keyword>
<dbReference type="SUPFAM" id="SSF55271">
    <property type="entry name" value="DNA repair protein MutS, domain I"/>
    <property type="match status" value="1"/>
</dbReference>
<organism evidence="3 4">
    <name type="scientific">Hibiscus sabdariffa</name>
    <name type="common">roselle</name>
    <dbReference type="NCBI Taxonomy" id="183260"/>
    <lineage>
        <taxon>Eukaryota</taxon>
        <taxon>Viridiplantae</taxon>
        <taxon>Streptophyta</taxon>
        <taxon>Embryophyta</taxon>
        <taxon>Tracheophyta</taxon>
        <taxon>Spermatophyta</taxon>
        <taxon>Magnoliopsida</taxon>
        <taxon>eudicotyledons</taxon>
        <taxon>Gunneridae</taxon>
        <taxon>Pentapetalae</taxon>
        <taxon>rosids</taxon>
        <taxon>malvids</taxon>
        <taxon>Malvales</taxon>
        <taxon>Malvaceae</taxon>
        <taxon>Malvoideae</taxon>
        <taxon>Hibiscus</taxon>
    </lineage>
</organism>
<feature type="domain" description="Spt4/RpoE2 zinc finger" evidence="2">
    <location>
        <begin position="16"/>
        <end position="72"/>
    </location>
</feature>
<proteinExistence type="predicted"/>
<accession>A0ABR2TMA7</accession>
<dbReference type="PANTHER" id="PTHR12882">
    <property type="entry name" value="SUPPRESSOR OF TY 4"/>
    <property type="match status" value="1"/>
</dbReference>
<dbReference type="InterPro" id="IPR016151">
    <property type="entry name" value="DNA_mismatch_repair_MutS_N"/>
</dbReference>
<dbReference type="Gene3D" id="3.30.40.210">
    <property type="match status" value="1"/>
</dbReference>
<evidence type="ECO:0000256" key="1">
    <source>
        <dbReference type="ARBA" id="ARBA00023163"/>
    </source>
</evidence>
<dbReference type="InterPro" id="IPR022800">
    <property type="entry name" value="Spt4/RpoE2_Znf"/>
</dbReference>
<dbReference type="InterPro" id="IPR038510">
    <property type="entry name" value="Spt4_sf"/>
</dbReference>
<evidence type="ECO:0000313" key="3">
    <source>
        <dbReference type="EMBL" id="KAK9038303.1"/>
    </source>
</evidence>
<dbReference type="InterPro" id="IPR009287">
    <property type="entry name" value="Spt4"/>
</dbReference>
<dbReference type="Pfam" id="PF01624">
    <property type="entry name" value="MutS_I"/>
    <property type="match status" value="1"/>
</dbReference>
<evidence type="ECO:0000313" key="4">
    <source>
        <dbReference type="Proteomes" id="UP001396334"/>
    </source>
</evidence>
<protein>
    <recommendedName>
        <fullName evidence="2">Spt4/RpoE2 zinc finger domain-containing protein</fullName>
    </recommendedName>
</protein>
<dbReference type="PANTHER" id="PTHR12882:SF1">
    <property type="entry name" value="TRANSCRIPTION ELONGATION FACTOR SPT4"/>
    <property type="match status" value="1"/>
</dbReference>
<name>A0ABR2TMA7_9ROSI</name>
<evidence type="ECO:0000259" key="2">
    <source>
        <dbReference type="SMART" id="SM01389"/>
    </source>
</evidence>
<sequence>MTSTSAQILTSFGHELRACLRFRQTMIRESNCPFFKMDEDNERVVDCTTLNFNGIISVMDLSESWVALEKASSAFDKALITDGLERFGKSETEKLHFLGPALLMFLQDANRKCPGDVNYNPKILYLPPDFLKNLSSGQMGKFSELFEMDAHIGAKELNLQYMKGEQPHCGFPEKNFSMNVEKLARKNLCEEVCMQYELPNYVGLNQLI</sequence>
<dbReference type="Pfam" id="PF06093">
    <property type="entry name" value="Spt4"/>
    <property type="match status" value="1"/>
</dbReference>